<dbReference type="OrthoDB" id="71307at2759"/>
<accession>A0A9D3QJE8</accession>
<protein>
    <recommendedName>
        <fullName evidence="4">Protein phosphatase 1 regulatory subunit 27</fullName>
    </recommendedName>
</protein>
<dbReference type="PANTHER" id="PTHR46899:SF3">
    <property type="entry name" value="PROTEIN PHOSPHATASE 1 REGULATORY SUBUNIT 27"/>
    <property type="match status" value="1"/>
</dbReference>
<dbReference type="SMART" id="SM00248">
    <property type="entry name" value="ANK"/>
    <property type="match status" value="2"/>
</dbReference>
<evidence type="ECO:0000256" key="1">
    <source>
        <dbReference type="PROSITE-ProRule" id="PRU00023"/>
    </source>
</evidence>
<dbReference type="EMBL" id="JAFDVH010000001">
    <property type="protein sequence ID" value="KAG7491735.1"/>
    <property type="molecule type" value="Genomic_DNA"/>
</dbReference>
<feature type="repeat" description="ANK" evidence="1">
    <location>
        <begin position="78"/>
        <end position="110"/>
    </location>
</feature>
<dbReference type="AlphaFoldDB" id="A0A9D3QJE8"/>
<dbReference type="GO" id="GO:0019902">
    <property type="term" value="F:phosphatase binding"/>
    <property type="evidence" value="ECO:0007669"/>
    <property type="project" value="TreeGrafter"/>
</dbReference>
<organism evidence="2 3">
    <name type="scientific">Megalops atlanticus</name>
    <name type="common">Tarpon</name>
    <name type="synonym">Clupea gigantea</name>
    <dbReference type="NCBI Taxonomy" id="7932"/>
    <lineage>
        <taxon>Eukaryota</taxon>
        <taxon>Metazoa</taxon>
        <taxon>Chordata</taxon>
        <taxon>Craniata</taxon>
        <taxon>Vertebrata</taxon>
        <taxon>Euteleostomi</taxon>
        <taxon>Actinopterygii</taxon>
        <taxon>Neopterygii</taxon>
        <taxon>Teleostei</taxon>
        <taxon>Elopiformes</taxon>
        <taxon>Megalopidae</taxon>
        <taxon>Megalops</taxon>
    </lineage>
</organism>
<comment type="caution">
    <text evidence="2">The sequence shown here is derived from an EMBL/GenBank/DDBJ whole genome shotgun (WGS) entry which is preliminary data.</text>
</comment>
<reference evidence="2" key="1">
    <citation type="submission" date="2021-01" db="EMBL/GenBank/DDBJ databases">
        <authorList>
            <person name="Zahm M."/>
            <person name="Roques C."/>
            <person name="Cabau C."/>
            <person name="Klopp C."/>
            <person name="Donnadieu C."/>
            <person name="Jouanno E."/>
            <person name="Lampietro C."/>
            <person name="Louis A."/>
            <person name="Herpin A."/>
            <person name="Echchiki A."/>
            <person name="Berthelot C."/>
            <person name="Parey E."/>
            <person name="Roest-Crollius H."/>
            <person name="Braasch I."/>
            <person name="Postlethwait J."/>
            <person name="Bobe J."/>
            <person name="Montfort J."/>
            <person name="Bouchez O."/>
            <person name="Begum T."/>
            <person name="Mejri S."/>
            <person name="Adams A."/>
            <person name="Chen W.-J."/>
            <person name="Guiguen Y."/>
        </authorList>
    </citation>
    <scope>NUCLEOTIDE SEQUENCE</scope>
    <source>
        <strain evidence="2">YG-15Mar2019-1</strain>
        <tissue evidence="2">Brain</tissue>
    </source>
</reference>
<sequence>MKYYNQYPVPENVRYSRYSRKDCSPAPCTRSKVSLKPARSVHFPNDIVFQDHVREGDLEQIGRFIRARKVHLNTIYPSGMAAIHEAVLSGNLECVKLLVKYGADIHQRDEEGWTPLHMACSDSFPHIARYLLSLGASVDAENECGEKPADLIDPDCKELVKMFEVGCV</sequence>
<evidence type="ECO:0000313" key="2">
    <source>
        <dbReference type="EMBL" id="KAG7491735.1"/>
    </source>
</evidence>
<dbReference type="InterPro" id="IPR036770">
    <property type="entry name" value="Ankyrin_rpt-contain_sf"/>
</dbReference>
<dbReference type="SUPFAM" id="SSF48403">
    <property type="entry name" value="Ankyrin repeat"/>
    <property type="match status" value="1"/>
</dbReference>
<proteinExistence type="predicted"/>
<dbReference type="Gene3D" id="1.25.40.20">
    <property type="entry name" value="Ankyrin repeat-containing domain"/>
    <property type="match status" value="1"/>
</dbReference>
<dbReference type="InterPro" id="IPR002110">
    <property type="entry name" value="Ankyrin_rpt"/>
</dbReference>
<feature type="repeat" description="ANK" evidence="1">
    <location>
        <begin position="111"/>
        <end position="143"/>
    </location>
</feature>
<name>A0A9D3QJE8_MEGAT</name>
<dbReference type="PROSITE" id="PS50297">
    <property type="entry name" value="ANK_REP_REGION"/>
    <property type="match status" value="2"/>
</dbReference>
<dbReference type="Proteomes" id="UP001046870">
    <property type="component" value="Chromosome 1"/>
</dbReference>
<gene>
    <name evidence="2" type="ORF">MATL_G00006510</name>
</gene>
<evidence type="ECO:0008006" key="4">
    <source>
        <dbReference type="Google" id="ProtNLM"/>
    </source>
</evidence>
<dbReference type="PANTHER" id="PTHR46899">
    <property type="entry name" value="PROTEIN PHOSPHATASE 1 REGULATORY SUBUNIT 27"/>
    <property type="match status" value="1"/>
</dbReference>
<dbReference type="PROSITE" id="PS50088">
    <property type="entry name" value="ANK_REPEAT"/>
    <property type="match status" value="2"/>
</dbReference>
<dbReference type="InterPro" id="IPR053080">
    <property type="entry name" value="PP1_regulatory_subunit_27"/>
</dbReference>
<keyword evidence="1" id="KW-0040">ANK repeat</keyword>
<evidence type="ECO:0000313" key="3">
    <source>
        <dbReference type="Proteomes" id="UP001046870"/>
    </source>
</evidence>
<keyword evidence="3" id="KW-1185">Reference proteome</keyword>
<dbReference type="Pfam" id="PF12796">
    <property type="entry name" value="Ank_2"/>
    <property type="match status" value="1"/>
</dbReference>